<dbReference type="EMBL" id="JAACNO010001645">
    <property type="protein sequence ID" value="KAF4138700.1"/>
    <property type="molecule type" value="Genomic_DNA"/>
</dbReference>
<name>A0A833T511_PHYIN</name>
<comment type="caution">
    <text evidence="1">The sequence shown here is derived from an EMBL/GenBank/DDBJ whole genome shotgun (WGS) entry which is preliminary data.</text>
</comment>
<evidence type="ECO:0000313" key="2">
    <source>
        <dbReference type="EMBL" id="KAF4138700.1"/>
    </source>
</evidence>
<keyword evidence="4" id="KW-1185">Reference proteome</keyword>
<dbReference type="EMBL" id="WSZM01000168">
    <property type="protein sequence ID" value="KAF4039675.1"/>
    <property type="molecule type" value="Genomic_DNA"/>
</dbReference>
<gene>
    <name evidence="1" type="ORF">GN244_ATG08200</name>
    <name evidence="3" type="ORF">GN958_ATG06927</name>
    <name evidence="2" type="ORF">GN958_ATG12104</name>
</gene>
<sequence>MKNPTLVKLLHKNDQISDESISAAFSKACKAKRTYSHQSDGGDNRMKVVRYLGKLDCILAEVIGEAFAYAAEHFDSKILDYLPGDARLPPEVVFLNAFMHDMMTSAYDVERYHRKQS</sequence>
<dbReference type="EMBL" id="JAACNO010000947">
    <property type="protein sequence ID" value="KAF4143841.1"/>
    <property type="molecule type" value="Genomic_DNA"/>
</dbReference>
<dbReference type="Proteomes" id="UP000602510">
    <property type="component" value="Unassembled WGS sequence"/>
</dbReference>
<evidence type="ECO:0000313" key="3">
    <source>
        <dbReference type="EMBL" id="KAF4143841.1"/>
    </source>
</evidence>
<protein>
    <submittedName>
        <fullName evidence="1">Uncharacterized protein</fullName>
    </submittedName>
</protein>
<evidence type="ECO:0000313" key="1">
    <source>
        <dbReference type="EMBL" id="KAF4039675.1"/>
    </source>
</evidence>
<dbReference type="Proteomes" id="UP000704712">
    <property type="component" value="Unassembled WGS sequence"/>
</dbReference>
<reference evidence="1" key="1">
    <citation type="submission" date="2020-04" db="EMBL/GenBank/DDBJ databases">
        <title>Hybrid Assembly of Korean Phytophthora infestans isolates.</title>
        <authorList>
            <person name="Prokchorchik M."/>
            <person name="Lee Y."/>
            <person name="Seo J."/>
            <person name="Cho J.-H."/>
            <person name="Park Y.-E."/>
            <person name="Jang D.-C."/>
            <person name="Im J.-S."/>
            <person name="Choi J.-G."/>
            <person name="Park H.-J."/>
            <person name="Lee G.-B."/>
            <person name="Lee Y.-G."/>
            <person name="Hong S.-Y."/>
            <person name="Cho K."/>
            <person name="Sohn K.H."/>
        </authorList>
    </citation>
    <scope>NUCLEOTIDE SEQUENCE</scope>
    <source>
        <strain evidence="1">KR_1_A1</strain>
        <strain evidence="2">KR_2_A2</strain>
    </source>
</reference>
<proteinExistence type="predicted"/>
<evidence type="ECO:0000313" key="4">
    <source>
        <dbReference type="Proteomes" id="UP000602510"/>
    </source>
</evidence>
<accession>A0A833T511</accession>
<organism evidence="1 4">
    <name type="scientific">Phytophthora infestans</name>
    <name type="common">Potato late blight agent</name>
    <name type="synonym">Botrytis infestans</name>
    <dbReference type="NCBI Taxonomy" id="4787"/>
    <lineage>
        <taxon>Eukaryota</taxon>
        <taxon>Sar</taxon>
        <taxon>Stramenopiles</taxon>
        <taxon>Oomycota</taxon>
        <taxon>Peronosporomycetes</taxon>
        <taxon>Peronosporales</taxon>
        <taxon>Peronosporaceae</taxon>
        <taxon>Phytophthora</taxon>
    </lineage>
</organism>
<dbReference type="AlphaFoldDB" id="A0A833T511"/>